<keyword evidence="1" id="KW-1133">Transmembrane helix</keyword>
<evidence type="ECO:0000313" key="2">
    <source>
        <dbReference type="EMBL" id="MED1203990.1"/>
    </source>
</evidence>
<keyword evidence="3" id="KW-1185">Reference proteome</keyword>
<feature type="transmembrane region" description="Helical" evidence="1">
    <location>
        <begin position="43"/>
        <end position="61"/>
    </location>
</feature>
<evidence type="ECO:0000313" key="3">
    <source>
        <dbReference type="Proteomes" id="UP001341444"/>
    </source>
</evidence>
<name>A0ABU6MHK4_9BACI</name>
<evidence type="ECO:0000256" key="1">
    <source>
        <dbReference type="SAM" id="Phobius"/>
    </source>
</evidence>
<comment type="caution">
    <text evidence="2">The sequence shown here is derived from an EMBL/GenBank/DDBJ whole genome shotgun (WGS) entry which is preliminary data.</text>
</comment>
<feature type="transmembrane region" description="Helical" evidence="1">
    <location>
        <begin position="12"/>
        <end position="31"/>
    </location>
</feature>
<accession>A0ABU6MHK4</accession>
<gene>
    <name evidence="2" type="ORF">P4T90_13105</name>
</gene>
<dbReference type="Proteomes" id="UP001341444">
    <property type="component" value="Unassembled WGS sequence"/>
</dbReference>
<keyword evidence="1" id="KW-0812">Transmembrane</keyword>
<reference evidence="2 3" key="1">
    <citation type="submission" date="2023-03" db="EMBL/GenBank/DDBJ databases">
        <title>Bacillus Genome Sequencing.</title>
        <authorList>
            <person name="Dunlap C."/>
        </authorList>
    </citation>
    <scope>NUCLEOTIDE SEQUENCE [LARGE SCALE GENOMIC DNA]</scope>
    <source>
        <strain evidence="2 3">B-23453</strain>
    </source>
</reference>
<sequence length="64" mass="7072">MNRFTDIRLNIGLILTIIGVLILLTGLISSPELKALHGVNIDLIWGIVTTIVGVFFLLLYGKHK</sequence>
<dbReference type="RefSeq" id="WP_066264286.1">
    <property type="nucleotide sequence ID" value="NZ_JARMAB010000019.1"/>
</dbReference>
<organism evidence="2 3">
    <name type="scientific">Heyndrickxia acidicola</name>
    <dbReference type="NCBI Taxonomy" id="209389"/>
    <lineage>
        <taxon>Bacteria</taxon>
        <taxon>Bacillati</taxon>
        <taxon>Bacillota</taxon>
        <taxon>Bacilli</taxon>
        <taxon>Bacillales</taxon>
        <taxon>Bacillaceae</taxon>
        <taxon>Heyndrickxia</taxon>
    </lineage>
</organism>
<proteinExistence type="predicted"/>
<keyword evidence="1" id="KW-0472">Membrane</keyword>
<dbReference type="EMBL" id="JARMAB010000019">
    <property type="protein sequence ID" value="MED1203990.1"/>
    <property type="molecule type" value="Genomic_DNA"/>
</dbReference>
<protein>
    <submittedName>
        <fullName evidence="2">Uncharacterized protein</fullName>
    </submittedName>
</protein>